<evidence type="ECO:0000313" key="2">
    <source>
        <dbReference type="EMBL" id="GIH95697.1"/>
    </source>
</evidence>
<gene>
    <name evidence="2" type="ORF">Psi01_63270</name>
</gene>
<evidence type="ECO:0000256" key="1">
    <source>
        <dbReference type="SAM" id="Phobius"/>
    </source>
</evidence>
<keyword evidence="1" id="KW-1133">Transmembrane helix</keyword>
<keyword evidence="1" id="KW-0472">Membrane</keyword>
<dbReference type="Proteomes" id="UP000619788">
    <property type="component" value="Unassembled WGS sequence"/>
</dbReference>
<sequence length="181" mass="19349">MLSSSVRRGSDAAGFITGLFLGALPTALAFTIVGSVLRVPLPEPARQILAGLAAAVFLLREFGVLKFPLLQNARLVPQFVALTPFWGSVQFGMEMGTGMRTYSPTGLPHITALCLLLLGSWSDALMAGAGFALGRALMLLTFLLARDKMAADKAFDFALPEIKPLFVLAFVPLLLVMVVLR</sequence>
<accession>A0A8J3SMS2</accession>
<reference evidence="2 3" key="1">
    <citation type="submission" date="2021-01" db="EMBL/GenBank/DDBJ databases">
        <title>Whole genome shotgun sequence of Planobispora siamensis NBRC 107568.</title>
        <authorList>
            <person name="Komaki H."/>
            <person name="Tamura T."/>
        </authorList>
    </citation>
    <scope>NUCLEOTIDE SEQUENCE [LARGE SCALE GENOMIC DNA]</scope>
    <source>
        <strain evidence="2 3">NBRC 107568</strain>
    </source>
</reference>
<name>A0A8J3SMS2_9ACTN</name>
<dbReference type="EMBL" id="BOOJ01000055">
    <property type="protein sequence ID" value="GIH95697.1"/>
    <property type="molecule type" value="Genomic_DNA"/>
</dbReference>
<comment type="caution">
    <text evidence="2">The sequence shown here is derived from an EMBL/GenBank/DDBJ whole genome shotgun (WGS) entry which is preliminary data.</text>
</comment>
<protein>
    <submittedName>
        <fullName evidence="2">Uncharacterized protein</fullName>
    </submittedName>
</protein>
<proteinExistence type="predicted"/>
<keyword evidence="1" id="KW-0812">Transmembrane</keyword>
<organism evidence="2 3">
    <name type="scientific">Planobispora siamensis</name>
    <dbReference type="NCBI Taxonomy" id="936338"/>
    <lineage>
        <taxon>Bacteria</taxon>
        <taxon>Bacillati</taxon>
        <taxon>Actinomycetota</taxon>
        <taxon>Actinomycetes</taxon>
        <taxon>Streptosporangiales</taxon>
        <taxon>Streptosporangiaceae</taxon>
        <taxon>Planobispora</taxon>
    </lineage>
</organism>
<keyword evidence="3" id="KW-1185">Reference proteome</keyword>
<evidence type="ECO:0000313" key="3">
    <source>
        <dbReference type="Proteomes" id="UP000619788"/>
    </source>
</evidence>
<dbReference type="AlphaFoldDB" id="A0A8J3SMS2"/>
<feature type="transmembrane region" description="Helical" evidence="1">
    <location>
        <begin position="157"/>
        <end position="180"/>
    </location>
</feature>
<feature type="transmembrane region" description="Helical" evidence="1">
    <location>
        <begin position="125"/>
        <end position="145"/>
    </location>
</feature>